<evidence type="ECO:0000256" key="4">
    <source>
        <dbReference type="ARBA" id="ARBA00023242"/>
    </source>
</evidence>
<dbReference type="PROSITE" id="PS51005">
    <property type="entry name" value="NAC"/>
    <property type="match status" value="1"/>
</dbReference>
<dbReference type="EMBL" id="BQKI01000004">
    <property type="protein sequence ID" value="GJM93591.1"/>
    <property type="molecule type" value="Genomic_DNA"/>
</dbReference>
<keyword evidence="1" id="KW-0805">Transcription regulation</keyword>
<reference evidence="7" key="1">
    <citation type="journal article" date="2018" name="DNA Res.">
        <title>Multiple hybrid de novo genome assembly of finger millet, an orphan allotetraploid crop.</title>
        <authorList>
            <person name="Hatakeyama M."/>
            <person name="Aluri S."/>
            <person name="Balachadran M.T."/>
            <person name="Sivarajan S.R."/>
            <person name="Patrignani A."/>
            <person name="Gruter S."/>
            <person name="Poveda L."/>
            <person name="Shimizu-Inatsugi R."/>
            <person name="Baeten J."/>
            <person name="Francoijs K.J."/>
            <person name="Nataraja K.N."/>
            <person name="Reddy Y.A.N."/>
            <person name="Phadnis S."/>
            <person name="Ravikumar R.L."/>
            <person name="Schlapbach R."/>
            <person name="Sreeman S.M."/>
            <person name="Shimizu K.K."/>
        </authorList>
    </citation>
    <scope>NUCLEOTIDE SEQUENCE</scope>
</reference>
<dbReference type="GO" id="GO:0006355">
    <property type="term" value="P:regulation of DNA-templated transcription"/>
    <property type="evidence" value="ECO:0007669"/>
    <property type="project" value="InterPro"/>
</dbReference>
<evidence type="ECO:0000313" key="8">
    <source>
        <dbReference type="Proteomes" id="UP001054889"/>
    </source>
</evidence>
<name>A0AAV5C607_ELECO</name>
<evidence type="ECO:0000256" key="2">
    <source>
        <dbReference type="ARBA" id="ARBA00023125"/>
    </source>
</evidence>
<dbReference type="AlphaFoldDB" id="A0AAV5C607"/>
<dbReference type="InterPro" id="IPR003441">
    <property type="entry name" value="NAC-dom"/>
</dbReference>
<organism evidence="7 8">
    <name type="scientific">Eleusine coracana subsp. coracana</name>
    <dbReference type="NCBI Taxonomy" id="191504"/>
    <lineage>
        <taxon>Eukaryota</taxon>
        <taxon>Viridiplantae</taxon>
        <taxon>Streptophyta</taxon>
        <taxon>Embryophyta</taxon>
        <taxon>Tracheophyta</taxon>
        <taxon>Spermatophyta</taxon>
        <taxon>Magnoliopsida</taxon>
        <taxon>Liliopsida</taxon>
        <taxon>Poales</taxon>
        <taxon>Poaceae</taxon>
        <taxon>PACMAD clade</taxon>
        <taxon>Chloridoideae</taxon>
        <taxon>Cynodonteae</taxon>
        <taxon>Eleusininae</taxon>
        <taxon>Eleusine</taxon>
    </lineage>
</organism>
<gene>
    <name evidence="7" type="primary">ga10158</name>
    <name evidence="7" type="ORF">PR202_ga10158</name>
</gene>
<evidence type="ECO:0000256" key="3">
    <source>
        <dbReference type="ARBA" id="ARBA00023163"/>
    </source>
</evidence>
<keyword evidence="4" id="KW-0539">Nucleus</keyword>
<sequence length="351" mass="37863">MARSTSPPTNDKPPSAPFHSQPSDLELVKSYLRPWVDSGLKAGAFIHVSDVYAADPATLTQTFAPAVAQDGERAWYFLTPLRRKSERGKRKARTVATGEGWWHNEAKSKPVVDGLDGRRHVGYRQSFSFMKKEAGQRTRTGWLMLELRLEAEREEGSDGSLVMCKVYRSPRHPGESTPPTPPAGRKREAVRDDDESSASPPQPKGKTDEGVGSDASRATVDRRKSDGEGSSAETVAAPRNAGDEIPGTEAPGCKEEEADDEDSSAQTSPAAPGSKRKAADDESSAAASAAEPARSKRKIDGELHCPQCGCHLDADAVLAAAKSKSETKSDTEIIHVDGDPSVKDHSFHQFF</sequence>
<accession>A0AAV5C607</accession>
<dbReference type="InterPro" id="IPR036093">
    <property type="entry name" value="NAC_dom_sf"/>
</dbReference>
<keyword evidence="8" id="KW-1185">Reference proteome</keyword>
<evidence type="ECO:0000256" key="5">
    <source>
        <dbReference type="SAM" id="MobiDB-lite"/>
    </source>
</evidence>
<dbReference type="PANTHER" id="PTHR31719:SF243">
    <property type="entry name" value="NAC DOMAIN-CONTAINING PROTEIN"/>
    <property type="match status" value="1"/>
</dbReference>
<evidence type="ECO:0000259" key="6">
    <source>
        <dbReference type="PROSITE" id="PS51005"/>
    </source>
</evidence>
<keyword evidence="3" id="KW-0804">Transcription</keyword>
<dbReference type="GO" id="GO:0003677">
    <property type="term" value="F:DNA binding"/>
    <property type="evidence" value="ECO:0007669"/>
    <property type="project" value="UniProtKB-KW"/>
</dbReference>
<evidence type="ECO:0000256" key="1">
    <source>
        <dbReference type="ARBA" id="ARBA00023015"/>
    </source>
</evidence>
<keyword evidence="2" id="KW-0238">DNA-binding</keyword>
<feature type="region of interest" description="Disordered" evidence="5">
    <location>
        <begin position="168"/>
        <end position="299"/>
    </location>
</feature>
<dbReference type="Proteomes" id="UP001054889">
    <property type="component" value="Unassembled WGS sequence"/>
</dbReference>
<dbReference type="Pfam" id="PF02365">
    <property type="entry name" value="NAM"/>
    <property type="match status" value="1"/>
</dbReference>
<feature type="region of interest" description="Disordered" evidence="5">
    <location>
        <begin position="1"/>
        <end position="22"/>
    </location>
</feature>
<reference evidence="7" key="2">
    <citation type="submission" date="2021-12" db="EMBL/GenBank/DDBJ databases">
        <title>Resequencing data analysis of finger millet.</title>
        <authorList>
            <person name="Hatakeyama M."/>
            <person name="Aluri S."/>
            <person name="Balachadran M.T."/>
            <person name="Sivarajan S.R."/>
            <person name="Poveda L."/>
            <person name="Shimizu-Inatsugi R."/>
            <person name="Schlapbach R."/>
            <person name="Sreeman S.M."/>
            <person name="Shimizu K.K."/>
        </authorList>
    </citation>
    <scope>NUCLEOTIDE SEQUENCE</scope>
</reference>
<dbReference type="PANTHER" id="PTHR31719">
    <property type="entry name" value="NAC TRANSCRIPTION FACTOR 56"/>
    <property type="match status" value="1"/>
</dbReference>
<dbReference type="Gene3D" id="2.170.150.80">
    <property type="entry name" value="NAC domain"/>
    <property type="match status" value="1"/>
</dbReference>
<protein>
    <recommendedName>
        <fullName evidence="6">NAC domain-containing protein</fullName>
    </recommendedName>
</protein>
<comment type="caution">
    <text evidence="7">The sequence shown here is derived from an EMBL/GenBank/DDBJ whole genome shotgun (WGS) entry which is preliminary data.</text>
</comment>
<dbReference type="SUPFAM" id="SSF101941">
    <property type="entry name" value="NAC domain"/>
    <property type="match status" value="1"/>
</dbReference>
<feature type="domain" description="NAC" evidence="6">
    <location>
        <begin position="14"/>
        <end position="169"/>
    </location>
</feature>
<proteinExistence type="predicted"/>
<evidence type="ECO:0000313" key="7">
    <source>
        <dbReference type="EMBL" id="GJM93591.1"/>
    </source>
</evidence>